<dbReference type="PANTHER" id="PTHR40469:SF2">
    <property type="entry name" value="GALACTOSE-BINDING DOMAIN-LIKE SUPERFAMILY PROTEIN"/>
    <property type="match status" value="1"/>
</dbReference>
<dbReference type="SUPFAM" id="SSF52317">
    <property type="entry name" value="Class I glutamine amidotransferase-like"/>
    <property type="match status" value="1"/>
</dbReference>
<gene>
    <name evidence="2" type="ORF">ABZ510_33290</name>
</gene>
<dbReference type="InterPro" id="IPR029062">
    <property type="entry name" value="Class_I_gatase-like"/>
</dbReference>
<accession>A0ABV2X0V9</accession>
<organism evidence="2 3">
    <name type="scientific">Nocardia rhamnosiphila</name>
    <dbReference type="NCBI Taxonomy" id="426716"/>
    <lineage>
        <taxon>Bacteria</taxon>
        <taxon>Bacillati</taxon>
        <taxon>Actinomycetota</taxon>
        <taxon>Actinomycetes</taxon>
        <taxon>Mycobacteriales</taxon>
        <taxon>Nocardiaceae</taxon>
        <taxon>Nocardia</taxon>
    </lineage>
</organism>
<keyword evidence="3" id="KW-1185">Reference proteome</keyword>
<dbReference type="InterPro" id="IPR029010">
    <property type="entry name" value="ThuA-like"/>
</dbReference>
<feature type="domain" description="ThuA-like" evidence="1">
    <location>
        <begin position="50"/>
        <end position="260"/>
    </location>
</feature>
<evidence type="ECO:0000313" key="3">
    <source>
        <dbReference type="Proteomes" id="UP001550628"/>
    </source>
</evidence>
<dbReference type="EMBL" id="JBEYBF010000043">
    <property type="protein sequence ID" value="MEU1956711.1"/>
    <property type="molecule type" value="Genomic_DNA"/>
</dbReference>
<dbReference type="RefSeq" id="WP_356959180.1">
    <property type="nucleotide sequence ID" value="NZ_JBEYBD010000025.1"/>
</dbReference>
<reference evidence="2 3" key="1">
    <citation type="submission" date="2024-06" db="EMBL/GenBank/DDBJ databases">
        <title>The Natural Products Discovery Center: Release of the First 8490 Sequenced Strains for Exploring Actinobacteria Biosynthetic Diversity.</title>
        <authorList>
            <person name="Kalkreuter E."/>
            <person name="Kautsar S.A."/>
            <person name="Yang D."/>
            <person name="Bader C.D."/>
            <person name="Teijaro C.N."/>
            <person name="Fluegel L."/>
            <person name="Davis C.M."/>
            <person name="Simpson J.R."/>
            <person name="Lauterbach L."/>
            <person name="Steele A.D."/>
            <person name="Gui C."/>
            <person name="Meng S."/>
            <person name="Li G."/>
            <person name="Viehrig K."/>
            <person name="Ye F."/>
            <person name="Su P."/>
            <person name="Kiefer A.F."/>
            <person name="Nichols A."/>
            <person name="Cepeda A.J."/>
            <person name="Yan W."/>
            <person name="Fan B."/>
            <person name="Jiang Y."/>
            <person name="Adhikari A."/>
            <person name="Zheng C.-J."/>
            <person name="Schuster L."/>
            <person name="Cowan T.M."/>
            <person name="Smanski M.J."/>
            <person name="Chevrette M.G."/>
            <person name="De Carvalho L.P.S."/>
            <person name="Shen B."/>
        </authorList>
    </citation>
    <scope>NUCLEOTIDE SEQUENCE [LARGE SCALE GENOMIC DNA]</scope>
    <source>
        <strain evidence="2 3">NPDC019708</strain>
    </source>
</reference>
<comment type="caution">
    <text evidence="2">The sequence shown here is derived from an EMBL/GenBank/DDBJ whole genome shotgun (WGS) entry which is preliminary data.</text>
</comment>
<evidence type="ECO:0000313" key="2">
    <source>
        <dbReference type="EMBL" id="MEU1956711.1"/>
    </source>
</evidence>
<dbReference type="Gene3D" id="3.40.50.880">
    <property type="match status" value="1"/>
</dbReference>
<dbReference type="PANTHER" id="PTHR40469">
    <property type="entry name" value="SECRETED GLYCOSYL HYDROLASE"/>
    <property type="match status" value="1"/>
</dbReference>
<dbReference type="Proteomes" id="UP001550628">
    <property type="component" value="Unassembled WGS sequence"/>
</dbReference>
<sequence length="264" mass="29443">MSSADRNARVEVLLITGGHAFDREPFLAAWQSDPGLHITHLEHPAATDAIVDGSAARYDCVVFYDMPGVDPQGPARPTRLPDGVQSGFERLTREGVGLVFLHHALASWAAWEGYAEIVGGRYHFWPASLRGQDWPDSGYLQETEHELRVVAGDHPVTKGVGPSFALTDELYLCAVLEDSVTPILTSGFDYTSENFYSTFRAMNGHRLDRRGWSHPPGSNVVGWVRQHERSRVVYLQPGDRAAAYGNPEIRRLWFNAVRWTAGRM</sequence>
<proteinExistence type="predicted"/>
<dbReference type="Pfam" id="PF06283">
    <property type="entry name" value="ThuA"/>
    <property type="match status" value="1"/>
</dbReference>
<evidence type="ECO:0000259" key="1">
    <source>
        <dbReference type="Pfam" id="PF06283"/>
    </source>
</evidence>
<protein>
    <submittedName>
        <fullName evidence="2">ThuA domain-containing protein</fullName>
    </submittedName>
</protein>
<name>A0ABV2X0V9_9NOCA</name>